<evidence type="ECO:0000259" key="4">
    <source>
        <dbReference type="Pfam" id="PF18962"/>
    </source>
</evidence>
<dbReference type="AlphaFoldDB" id="A0A2S7SRF0"/>
<dbReference type="RefSeq" id="WP_105041116.1">
    <property type="nucleotide sequence ID" value="NZ_PPSL01000007.1"/>
</dbReference>
<dbReference type="OrthoDB" id="791543at2"/>
<evidence type="ECO:0000256" key="1">
    <source>
        <dbReference type="ARBA" id="ARBA00022737"/>
    </source>
</evidence>
<gene>
    <name evidence="6" type="ORF">CJD36_020715</name>
</gene>
<dbReference type="Gene3D" id="2.120.10.30">
    <property type="entry name" value="TolB, C-terminal domain"/>
    <property type="match status" value="3"/>
</dbReference>
<evidence type="ECO:0000313" key="6">
    <source>
        <dbReference type="EMBL" id="PQJ09211.1"/>
    </source>
</evidence>
<feature type="domain" description="Teneurin NHL" evidence="5">
    <location>
        <begin position="38"/>
        <end position="90"/>
    </location>
</feature>
<evidence type="ECO:0000259" key="5">
    <source>
        <dbReference type="Pfam" id="PF25021"/>
    </source>
</evidence>
<dbReference type="InterPro" id="IPR056822">
    <property type="entry name" value="TEN_NHL"/>
</dbReference>
<dbReference type="Pfam" id="PF01436">
    <property type="entry name" value="NHL"/>
    <property type="match status" value="1"/>
</dbReference>
<dbReference type="CDD" id="cd14953">
    <property type="entry name" value="NHL_like_1"/>
    <property type="match status" value="1"/>
</dbReference>
<feature type="signal peptide" evidence="3">
    <location>
        <begin position="1"/>
        <end position="25"/>
    </location>
</feature>
<feature type="domain" description="Secretion system C-terminal sorting" evidence="4">
    <location>
        <begin position="759"/>
        <end position="829"/>
    </location>
</feature>
<dbReference type="InterPro" id="IPR001258">
    <property type="entry name" value="NHL_repeat"/>
</dbReference>
<comment type="caution">
    <text evidence="6">The sequence shown here is derived from an EMBL/GenBank/DDBJ whole genome shotgun (WGS) entry which is preliminary data.</text>
</comment>
<feature type="repeat" description="NHL" evidence="2">
    <location>
        <begin position="213"/>
        <end position="249"/>
    </location>
</feature>
<reference evidence="6 7" key="1">
    <citation type="submission" date="2018-01" db="EMBL/GenBank/DDBJ databases">
        <title>A novel member of the phylum Bacteroidetes isolated from glacier ice.</title>
        <authorList>
            <person name="Liu Q."/>
            <person name="Xin Y.-H."/>
        </authorList>
    </citation>
    <scope>NUCLEOTIDE SEQUENCE [LARGE SCALE GENOMIC DNA]</scope>
    <source>
        <strain evidence="6 7">RB1R16</strain>
    </source>
</reference>
<name>A0A2S7SRF0_9BACT</name>
<feature type="repeat" description="NHL" evidence="2">
    <location>
        <begin position="46"/>
        <end position="81"/>
    </location>
</feature>
<evidence type="ECO:0000313" key="7">
    <source>
        <dbReference type="Proteomes" id="UP000239872"/>
    </source>
</evidence>
<organism evidence="6 7">
    <name type="scientific">Flavipsychrobacter stenotrophus</name>
    <dbReference type="NCBI Taxonomy" id="2077091"/>
    <lineage>
        <taxon>Bacteria</taxon>
        <taxon>Pseudomonadati</taxon>
        <taxon>Bacteroidota</taxon>
        <taxon>Chitinophagia</taxon>
        <taxon>Chitinophagales</taxon>
        <taxon>Chitinophagaceae</taxon>
        <taxon>Flavipsychrobacter</taxon>
    </lineage>
</organism>
<feature type="chain" id="PRO_5015410377" evidence="3">
    <location>
        <begin position="26"/>
        <end position="831"/>
    </location>
</feature>
<dbReference type="Pfam" id="PF17963">
    <property type="entry name" value="Big_9"/>
    <property type="match status" value="2"/>
</dbReference>
<dbReference type="InterPro" id="IPR011042">
    <property type="entry name" value="6-blade_b-propeller_TolB-like"/>
</dbReference>
<sequence length="831" mass="84167">MKKISVAALGLFSLLIFGRGQSLNAQTINTYAGTGVAGHTGDGGLATAAQLNHPHGNTIDAAGNVYVCDYGNNCIRKITPSGIITNIAGNGVGASSADGAVAATSSVYNPFDVVVDNTGNVYFTECAAQRVRMINTSGILSTIAGNGSTGATGDGGPATAATLSNPAGIARDAAGNIYISVQYSHKIRKIATTGIITTVAGTGSVAFGGDGGPATAASFSYPNFLALDNAGNLLITDNGNFRIRKLDVTTGIINTIAGNGSSTFSGDGGPATAASLYYPGGVAVNAAGEILIGDNLHNRIRLINSAGTINTVAGNGVAGYSGDGGPATSAKINGAVDVCYDATSNFYISDFENQRVRVVSSGIIAINHPPVFNVGNSTSFTVCENSLVISVPALDITDIDAGQTETFSVISGPIHGTLAGFPASMPSTGGSLVPFGITYSPTTGYAGIDTFTIIVSDGALYDTLAFHVDVLPVTAGSITGPDSLCPGDTVVLFATIPAGAWSSTNVAIASVTTAGLVIGNAPGTVSINYTISNSCTTAVASHIMTVRSIAACSPAPNHPPIFTADGSGYLNVCENSSMNHFGFLDASDIDLGQTETYSVLVAPNHGTLAGFPTSVISTGGVFTPIGVTYTPTGLYYGTDTFTIVVSDGSGSDTIPFHVNVFSNTGGVIVGPDVVCIGSSISLTDYITGGIWSSANNTLATVSATGVVLGIAAGVDTIRYSVPNICNAGPVMHLVTVLTPEECAKLAVNNIGADNTQLSISPNPNNGSFTVNYAGRNDAKIVVSDMTGRKIANYEMTANKPLDIHMDVAPGIYFLSAFDGVSVQTVKMVVVQ</sequence>
<dbReference type="Pfam" id="PF18962">
    <property type="entry name" value="Por_Secre_tail"/>
    <property type="match status" value="1"/>
</dbReference>
<evidence type="ECO:0000256" key="2">
    <source>
        <dbReference type="PROSITE-ProRule" id="PRU00504"/>
    </source>
</evidence>
<dbReference type="PANTHER" id="PTHR46388">
    <property type="entry name" value="NHL REPEAT-CONTAINING PROTEIN 2"/>
    <property type="match status" value="1"/>
</dbReference>
<dbReference type="SUPFAM" id="SSF63829">
    <property type="entry name" value="Calcium-dependent phosphotriesterase"/>
    <property type="match status" value="1"/>
</dbReference>
<dbReference type="NCBIfam" id="TIGR04183">
    <property type="entry name" value="Por_Secre_tail"/>
    <property type="match status" value="1"/>
</dbReference>
<dbReference type="Proteomes" id="UP000239872">
    <property type="component" value="Unassembled WGS sequence"/>
</dbReference>
<evidence type="ECO:0000256" key="3">
    <source>
        <dbReference type="SAM" id="SignalP"/>
    </source>
</evidence>
<dbReference type="PROSITE" id="PS51125">
    <property type="entry name" value="NHL"/>
    <property type="match status" value="2"/>
</dbReference>
<keyword evidence="7" id="KW-1185">Reference proteome</keyword>
<accession>A0A2S7SRF0</accession>
<dbReference type="Gene3D" id="2.60.40.3440">
    <property type="match status" value="2"/>
</dbReference>
<proteinExistence type="predicted"/>
<protein>
    <submittedName>
        <fullName evidence="6">Uncharacterized protein</fullName>
    </submittedName>
</protein>
<dbReference type="Pfam" id="PF25021">
    <property type="entry name" value="TEN_NHL"/>
    <property type="match status" value="2"/>
</dbReference>
<keyword evidence="3" id="KW-0732">Signal</keyword>
<dbReference type="InterPro" id="IPR026444">
    <property type="entry name" value="Secre_tail"/>
</dbReference>
<dbReference type="PANTHER" id="PTHR46388:SF2">
    <property type="entry name" value="NHL REPEAT-CONTAINING PROTEIN 2"/>
    <property type="match status" value="1"/>
</dbReference>
<dbReference type="EMBL" id="PPSL01000007">
    <property type="protein sequence ID" value="PQJ09211.1"/>
    <property type="molecule type" value="Genomic_DNA"/>
</dbReference>
<feature type="domain" description="Teneurin NHL" evidence="5">
    <location>
        <begin position="152"/>
        <end position="203"/>
    </location>
</feature>
<keyword evidence="1" id="KW-0677">Repeat</keyword>